<comment type="caution">
    <text evidence="1">The sequence shown here is derived from an EMBL/GenBank/DDBJ whole genome shotgun (WGS) entry which is preliminary data.</text>
</comment>
<gene>
    <name evidence="1" type="ORF">Hamer_G008473</name>
</gene>
<organism evidence="1 2">
    <name type="scientific">Homarus americanus</name>
    <name type="common">American lobster</name>
    <dbReference type="NCBI Taxonomy" id="6706"/>
    <lineage>
        <taxon>Eukaryota</taxon>
        <taxon>Metazoa</taxon>
        <taxon>Ecdysozoa</taxon>
        <taxon>Arthropoda</taxon>
        <taxon>Crustacea</taxon>
        <taxon>Multicrustacea</taxon>
        <taxon>Malacostraca</taxon>
        <taxon>Eumalacostraca</taxon>
        <taxon>Eucarida</taxon>
        <taxon>Decapoda</taxon>
        <taxon>Pleocyemata</taxon>
        <taxon>Astacidea</taxon>
        <taxon>Nephropoidea</taxon>
        <taxon>Nephropidae</taxon>
        <taxon>Homarus</taxon>
    </lineage>
</organism>
<evidence type="ECO:0000313" key="1">
    <source>
        <dbReference type="EMBL" id="KAG7172970.1"/>
    </source>
</evidence>
<proteinExistence type="predicted"/>
<sequence>MTPHVQVWFVNGPMCPDRLSTELVAADALGESVNKYKAAAHCFPLSQSWHTSMTANWCSVYLPSLTLCPDMPP</sequence>
<evidence type="ECO:0000313" key="2">
    <source>
        <dbReference type="Proteomes" id="UP000747542"/>
    </source>
</evidence>
<protein>
    <submittedName>
        <fullName evidence="1">Uncharacterized protein</fullName>
    </submittedName>
</protein>
<reference evidence="1" key="1">
    <citation type="journal article" date="2021" name="Sci. Adv.">
        <title>The American lobster genome reveals insights on longevity, neural, and immune adaptations.</title>
        <authorList>
            <person name="Polinski J.M."/>
            <person name="Zimin A.V."/>
            <person name="Clark K.F."/>
            <person name="Kohn A.B."/>
            <person name="Sadowski N."/>
            <person name="Timp W."/>
            <person name="Ptitsyn A."/>
            <person name="Khanna P."/>
            <person name="Romanova D.Y."/>
            <person name="Williams P."/>
            <person name="Greenwood S.J."/>
            <person name="Moroz L.L."/>
            <person name="Walt D.R."/>
            <person name="Bodnar A.G."/>
        </authorList>
    </citation>
    <scope>NUCLEOTIDE SEQUENCE</scope>
    <source>
        <strain evidence="1">GMGI-L3</strain>
    </source>
</reference>
<accession>A0A8J5N471</accession>
<dbReference type="EMBL" id="JAHLQT010010178">
    <property type="protein sequence ID" value="KAG7172970.1"/>
    <property type="molecule type" value="Genomic_DNA"/>
</dbReference>
<name>A0A8J5N471_HOMAM</name>
<keyword evidence="2" id="KW-1185">Reference proteome</keyword>
<dbReference type="Proteomes" id="UP000747542">
    <property type="component" value="Unassembled WGS sequence"/>
</dbReference>
<dbReference type="AlphaFoldDB" id="A0A8J5N471"/>